<evidence type="ECO:0000313" key="2">
    <source>
        <dbReference type="EMBL" id="OGG47463.1"/>
    </source>
</evidence>
<sequence length="143" mass="15885">MPADDYGTANIIGGFRRKIAHYYGDPVRRFLLLAAAILVVALPVYPNLLPFGVSYQVIVAVVLVVFAALTNPLRRWTLAWDAGLALAGLLMSEITAVNEYAASTWPLFLVRELLAFVFLFALYFSIKTLRAMTLHQTGKPIDR</sequence>
<evidence type="ECO:0000256" key="1">
    <source>
        <dbReference type="SAM" id="Phobius"/>
    </source>
</evidence>
<dbReference type="EMBL" id="MFKQ01000009">
    <property type="protein sequence ID" value="OGG47463.1"/>
    <property type="molecule type" value="Genomic_DNA"/>
</dbReference>
<name>A0A1F6CE64_9BACT</name>
<feature type="transmembrane region" description="Helical" evidence="1">
    <location>
        <begin position="51"/>
        <end position="69"/>
    </location>
</feature>
<keyword evidence="1" id="KW-1133">Transmembrane helix</keyword>
<dbReference type="AlphaFoldDB" id="A0A1F6CE64"/>
<comment type="caution">
    <text evidence="2">The sequence shown here is derived from an EMBL/GenBank/DDBJ whole genome shotgun (WGS) entry which is preliminary data.</text>
</comment>
<feature type="transmembrane region" description="Helical" evidence="1">
    <location>
        <begin position="26"/>
        <end position="45"/>
    </location>
</feature>
<feature type="transmembrane region" description="Helical" evidence="1">
    <location>
        <begin position="108"/>
        <end position="126"/>
    </location>
</feature>
<keyword evidence="1" id="KW-0812">Transmembrane</keyword>
<feature type="transmembrane region" description="Helical" evidence="1">
    <location>
        <begin position="76"/>
        <end position="96"/>
    </location>
</feature>
<gene>
    <name evidence="2" type="ORF">A2671_00715</name>
</gene>
<reference evidence="2 3" key="1">
    <citation type="journal article" date="2016" name="Nat. Commun.">
        <title>Thousands of microbial genomes shed light on interconnected biogeochemical processes in an aquifer system.</title>
        <authorList>
            <person name="Anantharaman K."/>
            <person name="Brown C.T."/>
            <person name="Hug L.A."/>
            <person name="Sharon I."/>
            <person name="Castelle C.J."/>
            <person name="Probst A.J."/>
            <person name="Thomas B.C."/>
            <person name="Singh A."/>
            <person name="Wilkins M.J."/>
            <person name="Karaoz U."/>
            <person name="Brodie E.L."/>
            <person name="Williams K.H."/>
            <person name="Hubbard S.S."/>
            <person name="Banfield J.F."/>
        </authorList>
    </citation>
    <scope>NUCLEOTIDE SEQUENCE [LARGE SCALE GENOMIC DNA]</scope>
</reference>
<keyword evidence="1" id="KW-0472">Membrane</keyword>
<proteinExistence type="predicted"/>
<dbReference type="Proteomes" id="UP000178344">
    <property type="component" value="Unassembled WGS sequence"/>
</dbReference>
<evidence type="ECO:0000313" key="3">
    <source>
        <dbReference type="Proteomes" id="UP000178344"/>
    </source>
</evidence>
<accession>A0A1F6CE64</accession>
<protein>
    <submittedName>
        <fullName evidence="2">Uncharacterized protein</fullName>
    </submittedName>
</protein>
<organism evidence="2 3">
    <name type="scientific">Candidatus Kaiserbacteria bacterium RIFCSPHIGHO2_01_FULL_49_13</name>
    <dbReference type="NCBI Taxonomy" id="1798477"/>
    <lineage>
        <taxon>Bacteria</taxon>
        <taxon>Candidatus Kaiseribacteriota</taxon>
    </lineage>
</organism>